<evidence type="ECO:0000313" key="2">
    <source>
        <dbReference type="Proteomes" id="UP000814033"/>
    </source>
</evidence>
<dbReference type="Proteomes" id="UP000814033">
    <property type="component" value="Unassembled WGS sequence"/>
</dbReference>
<reference evidence="1" key="1">
    <citation type="submission" date="2021-02" db="EMBL/GenBank/DDBJ databases">
        <authorList>
            <consortium name="DOE Joint Genome Institute"/>
            <person name="Ahrendt S."/>
            <person name="Looney B.P."/>
            <person name="Miyauchi S."/>
            <person name="Morin E."/>
            <person name="Drula E."/>
            <person name="Courty P.E."/>
            <person name="Chicoki N."/>
            <person name="Fauchery L."/>
            <person name="Kohler A."/>
            <person name="Kuo A."/>
            <person name="Labutti K."/>
            <person name="Pangilinan J."/>
            <person name="Lipzen A."/>
            <person name="Riley R."/>
            <person name="Andreopoulos W."/>
            <person name="He G."/>
            <person name="Johnson J."/>
            <person name="Barry K.W."/>
            <person name="Grigoriev I.V."/>
            <person name="Nagy L."/>
            <person name="Hibbett D."/>
            <person name="Henrissat B."/>
            <person name="Matheny P.B."/>
            <person name="Labbe J."/>
            <person name="Martin F."/>
        </authorList>
    </citation>
    <scope>NUCLEOTIDE SEQUENCE</scope>
    <source>
        <strain evidence="1">FP105234-sp</strain>
    </source>
</reference>
<reference evidence="1" key="2">
    <citation type="journal article" date="2022" name="New Phytol.">
        <title>Evolutionary transition to the ectomycorrhizal habit in the genomes of a hyperdiverse lineage of mushroom-forming fungi.</title>
        <authorList>
            <person name="Looney B."/>
            <person name="Miyauchi S."/>
            <person name="Morin E."/>
            <person name="Drula E."/>
            <person name="Courty P.E."/>
            <person name="Kohler A."/>
            <person name="Kuo A."/>
            <person name="LaButti K."/>
            <person name="Pangilinan J."/>
            <person name="Lipzen A."/>
            <person name="Riley R."/>
            <person name="Andreopoulos W."/>
            <person name="He G."/>
            <person name="Johnson J."/>
            <person name="Nolan M."/>
            <person name="Tritt A."/>
            <person name="Barry K.W."/>
            <person name="Grigoriev I.V."/>
            <person name="Nagy L.G."/>
            <person name="Hibbett D."/>
            <person name="Henrissat B."/>
            <person name="Matheny P.B."/>
            <person name="Labbe J."/>
            <person name="Martin F.M."/>
        </authorList>
    </citation>
    <scope>NUCLEOTIDE SEQUENCE</scope>
    <source>
        <strain evidence="1">FP105234-sp</strain>
    </source>
</reference>
<gene>
    <name evidence="1" type="ORF">FA95DRAFT_1578387</name>
</gene>
<keyword evidence="2" id="KW-1185">Reference proteome</keyword>
<dbReference type="EMBL" id="MU276586">
    <property type="protein sequence ID" value="KAI0038130.1"/>
    <property type="molecule type" value="Genomic_DNA"/>
</dbReference>
<name>A0ACB8R306_9AGAM</name>
<accession>A0ACB8R306</accession>
<organism evidence="1 2">
    <name type="scientific">Auriscalpium vulgare</name>
    <dbReference type="NCBI Taxonomy" id="40419"/>
    <lineage>
        <taxon>Eukaryota</taxon>
        <taxon>Fungi</taxon>
        <taxon>Dikarya</taxon>
        <taxon>Basidiomycota</taxon>
        <taxon>Agaricomycotina</taxon>
        <taxon>Agaricomycetes</taxon>
        <taxon>Russulales</taxon>
        <taxon>Auriscalpiaceae</taxon>
        <taxon>Auriscalpium</taxon>
    </lineage>
</organism>
<proteinExistence type="predicted"/>
<protein>
    <submittedName>
        <fullName evidence="1">Uncharacterized protein</fullName>
    </submittedName>
</protein>
<feature type="non-terminal residue" evidence="1">
    <location>
        <position position="448"/>
    </location>
</feature>
<comment type="caution">
    <text evidence="1">The sequence shown here is derived from an EMBL/GenBank/DDBJ whole genome shotgun (WGS) entry which is preliminary data.</text>
</comment>
<sequence length="448" mass="49144">MAHYLETLLTRIQLELDGFKADWPHQRKVKWCRTMVQLLEEGSAENEGGSHATFNDYITKFLNVAFAHGTPEWETISKGMFTLQVGPSKQLVQCLTNTAQHIAPGPVRDRSGVPSPGAGPHRTLRVLRVQGQSDVDAVPARHDRIITRQAVVDDDEQNARPRTTGTATPPTLPGPRAEDDEKALAARQEFTPVGRQKRKSVENADTADDGANRVPSSRNKRPRRAPKKAAKHDDLDTLPCEITLTSHPKDLVACKFCRVSKQKCRFDGAPDKKPWREERRGSGTPRRAEREAAAEPMHLLDNDSRATQYAEKPRAPAPLVGAGGIPPDAQMSNAVEENRTLLQERANEAAGDDILQEKAEGKKRDKGKRKAIVETPPSSVEDAVPLFDEFIESAIAKEDDESEAGTQDLSTYDAGLADARLLLPRAFTSRDAADASRLPGTATLSQAT</sequence>
<evidence type="ECO:0000313" key="1">
    <source>
        <dbReference type="EMBL" id="KAI0038130.1"/>
    </source>
</evidence>